<dbReference type="EMBL" id="MN740969">
    <property type="protein sequence ID" value="QHU20560.1"/>
    <property type="molecule type" value="Genomic_DNA"/>
</dbReference>
<accession>A0A6C0KV27</accession>
<reference evidence="1" key="1">
    <citation type="journal article" date="2020" name="Nature">
        <title>Giant virus diversity and host interactions through global metagenomics.</title>
        <authorList>
            <person name="Schulz F."/>
            <person name="Roux S."/>
            <person name="Paez-Espino D."/>
            <person name="Jungbluth S."/>
            <person name="Walsh D.A."/>
            <person name="Denef V.J."/>
            <person name="McMahon K.D."/>
            <person name="Konstantinidis K.T."/>
            <person name="Eloe-Fadrosh E.A."/>
            <person name="Kyrpides N.C."/>
            <person name="Woyke T."/>
        </authorList>
    </citation>
    <scope>NUCLEOTIDE SEQUENCE</scope>
    <source>
        <strain evidence="1">GVMAG-S-3300013093-109</strain>
    </source>
</reference>
<name>A0A6C0KV27_9ZZZZ</name>
<dbReference type="AlphaFoldDB" id="A0A6C0KV27"/>
<proteinExistence type="predicted"/>
<sequence>MLVYRINKYIDPSIIHNVHPYDFQDAIDLSRIPTVSMDDIELIWKHDMYLPIVLHYDDKSVYYFIVDQPIPETAEYRRLRLEVFQDPQDHHCDYYVKPLLSRFVGRLQRRLHTRALLELITSNNPYPSTDIEYHVNFLNELERTYVDDLCDRQLLQRMKEESHNIIQAEKDYHPDGIGYKEAKEEFHETMAFSSEMQGMGISASHSQKNLLPADSK</sequence>
<protein>
    <submittedName>
        <fullName evidence="1">Uncharacterized protein</fullName>
    </submittedName>
</protein>
<organism evidence="1">
    <name type="scientific">viral metagenome</name>
    <dbReference type="NCBI Taxonomy" id="1070528"/>
    <lineage>
        <taxon>unclassified sequences</taxon>
        <taxon>metagenomes</taxon>
        <taxon>organismal metagenomes</taxon>
    </lineage>
</organism>
<evidence type="ECO:0000313" key="1">
    <source>
        <dbReference type="EMBL" id="QHU20560.1"/>
    </source>
</evidence>